<dbReference type="STRING" id="329046.A0A1Y2BR44"/>
<dbReference type="PANTHER" id="PTHR10900:SF77">
    <property type="entry name" value="FI19380P1"/>
    <property type="match status" value="1"/>
</dbReference>
<keyword evidence="4" id="KW-1185">Reference proteome</keyword>
<evidence type="ECO:0000313" key="4">
    <source>
        <dbReference type="Proteomes" id="UP000193642"/>
    </source>
</evidence>
<keyword evidence="1" id="KW-0732">Signal</keyword>
<dbReference type="OrthoDB" id="286301at2759"/>
<dbReference type="InterPro" id="IPR050904">
    <property type="entry name" value="Adhesion/Biosynth-related"/>
</dbReference>
<dbReference type="GO" id="GO:0005615">
    <property type="term" value="C:extracellular space"/>
    <property type="evidence" value="ECO:0007669"/>
    <property type="project" value="TreeGrafter"/>
</dbReference>
<feature type="signal peptide" evidence="1">
    <location>
        <begin position="1"/>
        <end position="15"/>
    </location>
</feature>
<dbReference type="Proteomes" id="UP000193642">
    <property type="component" value="Unassembled WGS sequence"/>
</dbReference>
<dbReference type="AlphaFoldDB" id="A0A1Y2BR44"/>
<dbReference type="InterPro" id="IPR000782">
    <property type="entry name" value="FAS1_domain"/>
</dbReference>
<proteinExistence type="predicted"/>
<accession>A0A1Y2BR44</accession>
<feature type="domain" description="FAS1" evidence="2">
    <location>
        <begin position="150"/>
        <end position="287"/>
    </location>
</feature>
<dbReference type="PROSITE" id="PS50213">
    <property type="entry name" value="FAS1"/>
    <property type="match status" value="2"/>
</dbReference>
<name>A0A1Y2BR44_9FUNG</name>
<evidence type="ECO:0000259" key="2">
    <source>
        <dbReference type="PROSITE" id="PS50213"/>
    </source>
</evidence>
<protein>
    <submittedName>
        <fullName evidence="3">Fasciclin-domain-containing protein</fullName>
    </submittedName>
</protein>
<reference evidence="3 4" key="1">
    <citation type="submission" date="2016-07" db="EMBL/GenBank/DDBJ databases">
        <title>Pervasive Adenine N6-methylation of Active Genes in Fungi.</title>
        <authorList>
            <consortium name="DOE Joint Genome Institute"/>
            <person name="Mondo S.J."/>
            <person name="Dannebaum R.O."/>
            <person name="Kuo R.C."/>
            <person name="Labutti K."/>
            <person name="Haridas S."/>
            <person name="Kuo A."/>
            <person name="Salamov A."/>
            <person name="Ahrendt S.R."/>
            <person name="Lipzen A."/>
            <person name="Sullivan W."/>
            <person name="Andreopoulos W.B."/>
            <person name="Clum A."/>
            <person name="Lindquist E."/>
            <person name="Daum C."/>
            <person name="Ramamoorthy G.K."/>
            <person name="Gryganskyi A."/>
            <person name="Culley D."/>
            <person name="Magnuson J.K."/>
            <person name="James T.Y."/>
            <person name="O'Malley M.A."/>
            <person name="Stajich J.E."/>
            <person name="Spatafora J.W."/>
            <person name="Visel A."/>
            <person name="Grigoriev I.V."/>
        </authorList>
    </citation>
    <scope>NUCLEOTIDE SEQUENCE [LARGE SCALE GENOMIC DNA]</scope>
    <source>
        <strain evidence="3 4">JEL800</strain>
    </source>
</reference>
<feature type="domain" description="FAS1" evidence="2">
    <location>
        <begin position="1"/>
        <end position="148"/>
    </location>
</feature>
<evidence type="ECO:0000256" key="1">
    <source>
        <dbReference type="SAM" id="SignalP"/>
    </source>
</evidence>
<dbReference type="SUPFAM" id="SSF82153">
    <property type="entry name" value="FAS1 domain"/>
    <property type="match status" value="2"/>
</dbReference>
<comment type="caution">
    <text evidence="3">The sequence shown here is derived from an EMBL/GenBank/DDBJ whole genome shotgun (WGS) entry which is preliminary data.</text>
</comment>
<dbReference type="SMART" id="SM00554">
    <property type="entry name" value="FAS1"/>
    <property type="match status" value="2"/>
</dbReference>
<evidence type="ECO:0000313" key="3">
    <source>
        <dbReference type="EMBL" id="ORY37097.1"/>
    </source>
</evidence>
<dbReference type="InterPro" id="IPR036378">
    <property type="entry name" value="FAS1_dom_sf"/>
</dbReference>
<gene>
    <name evidence="3" type="ORF">BCR33DRAFT_721728</name>
</gene>
<dbReference type="Pfam" id="PF02469">
    <property type="entry name" value="Fasciclin"/>
    <property type="match status" value="2"/>
</dbReference>
<dbReference type="PANTHER" id="PTHR10900">
    <property type="entry name" value="PERIOSTIN-RELATED"/>
    <property type="match status" value="1"/>
</dbReference>
<sequence length="322" mass="31904">MKFLASALLASVVSAAGLIDTLTAANANTLIALVKTSPAVLSAVPTFNGTVFAPTDDALAAVVKAGFNASDITALTNVLTYHLSATAFSGASFDGTGFLATVQGNEVKASGSSAKGIQLSSAFGTPAANVVKTHQYDGGYVHVIDQVLIPPTNVVDTAKAANLTSLVNAIVTAGLADTVSKLSNVTILAPTNAAFDAIADVAKTLTVEQLKQVLLLHVLPGNIHSTDIVKAKSIPAAATSATGQTLNVTFDGTNVLVSGAGNKAAAKVVVADVLADKVLVHVIDTVLLPGAAPAATTTAAKVGSASGAAIGVLSALVAALVM</sequence>
<organism evidence="3 4">
    <name type="scientific">Rhizoclosmatium globosum</name>
    <dbReference type="NCBI Taxonomy" id="329046"/>
    <lineage>
        <taxon>Eukaryota</taxon>
        <taxon>Fungi</taxon>
        <taxon>Fungi incertae sedis</taxon>
        <taxon>Chytridiomycota</taxon>
        <taxon>Chytridiomycota incertae sedis</taxon>
        <taxon>Chytridiomycetes</taxon>
        <taxon>Chytridiales</taxon>
        <taxon>Chytriomycetaceae</taxon>
        <taxon>Rhizoclosmatium</taxon>
    </lineage>
</organism>
<feature type="chain" id="PRO_5013390796" evidence="1">
    <location>
        <begin position="16"/>
        <end position="322"/>
    </location>
</feature>
<dbReference type="Gene3D" id="2.30.180.10">
    <property type="entry name" value="FAS1 domain"/>
    <property type="match status" value="2"/>
</dbReference>
<dbReference type="EMBL" id="MCGO01000052">
    <property type="protein sequence ID" value="ORY37097.1"/>
    <property type="molecule type" value="Genomic_DNA"/>
</dbReference>